<dbReference type="Gene3D" id="1.10.287.110">
    <property type="entry name" value="DnaJ domain"/>
    <property type="match status" value="1"/>
</dbReference>
<evidence type="ECO:0000313" key="8">
    <source>
        <dbReference type="Proteomes" id="UP000887572"/>
    </source>
</evidence>
<evidence type="ECO:0000259" key="7">
    <source>
        <dbReference type="PROSITE" id="PS50076"/>
    </source>
</evidence>
<dbReference type="InterPro" id="IPR036869">
    <property type="entry name" value="J_dom_sf"/>
</dbReference>
<dbReference type="InterPro" id="IPR001623">
    <property type="entry name" value="DnaJ_domain"/>
</dbReference>
<dbReference type="SMART" id="SM00271">
    <property type="entry name" value="DnaJ"/>
    <property type="match status" value="1"/>
</dbReference>
<comment type="subcellular location">
    <subcellularLocation>
        <location evidence="2">Cytoplasm</location>
    </subcellularLocation>
    <subcellularLocation>
        <location evidence="1">Nucleus</location>
    </subcellularLocation>
</comment>
<evidence type="ECO:0000256" key="3">
    <source>
        <dbReference type="ARBA" id="ARBA00022490"/>
    </source>
</evidence>
<evidence type="ECO:0000256" key="2">
    <source>
        <dbReference type="ARBA" id="ARBA00004496"/>
    </source>
</evidence>
<dbReference type="WBParaSite" id="Gr19_v10_g7193.t1">
    <property type="protein sequence ID" value="Gr19_v10_g7193.t1"/>
    <property type="gene ID" value="Gr19_v10_g7193"/>
</dbReference>
<protein>
    <submittedName>
        <fullName evidence="9">J domain-containing protein</fullName>
    </submittedName>
</protein>
<feature type="compositionally biased region" description="Low complexity" evidence="6">
    <location>
        <begin position="157"/>
        <end position="167"/>
    </location>
</feature>
<dbReference type="SUPFAM" id="SSF46565">
    <property type="entry name" value="Chaperone J-domain"/>
    <property type="match status" value="1"/>
</dbReference>
<dbReference type="Pfam" id="PF00226">
    <property type="entry name" value="DnaJ"/>
    <property type="match status" value="1"/>
</dbReference>
<evidence type="ECO:0000256" key="4">
    <source>
        <dbReference type="ARBA" id="ARBA00023186"/>
    </source>
</evidence>
<dbReference type="GO" id="GO:0005681">
    <property type="term" value="C:spliceosomal complex"/>
    <property type="evidence" value="ECO:0007669"/>
    <property type="project" value="TreeGrafter"/>
</dbReference>
<dbReference type="GO" id="GO:0000390">
    <property type="term" value="P:spliceosomal complex disassembly"/>
    <property type="evidence" value="ECO:0007669"/>
    <property type="project" value="TreeGrafter"/>
</dbReference>
<dbReference type="InterPro" id="IPR052094">
    <property type="entry name" value="Pre-mRNA-splicing_ERAD"/>
</dbReference>
<evidence type="ECO:0000256" key="6">
    <source>
        <dbReference type="SAM" id="MobiDB-lite"/>
    </source>
</evidence>
<dbReference type="GO" id="GO:0005737">
    <property type="term" value="C:cytoplasm"/>
    <property type="evidence" value="ECO:0007669"/>
    <property type="project" value="UniProtKB-SubCell"/>
</dbReference>
<evidence type="ECO:0000313" key="9">
    <source>
        <dbReference type="WBParaSite" id="Gr19_v10_g7193.t1"/>
    </source>
</evidence>
<feature type="region of interest" description="Disordered" evidence="6">
    <location>
        <begin position="110"/>
        <end position="183"/>
    </location>
</feature>
<feature type="domain" description="J" evidence="7">
    <location>
        <begin position="11"/>
        <end position="77"/>
    </location>
</feature>
<keyword evidence="8" id="KW-1185">Reference proteome</keyword>
<keyword evidence="3" id="KW-0963">Cytoplasm</keyword>
<dbReference type="CDD" id="cd06257">
    <property type="entry name" value="DnaJ"/>
    <property type="match status" value="1"/>
</dbReference>
<name>A0A914I3M0_GLORO</name>
<sequence>MAKGSKKVDFDPYKVLQLEYGCEPGQIDKAYKRQALRWHPDKNPDDPEKAQKMFLRIYEAYEFLKDERARMDFDEDIEAKRRRAEFEAERQSVSSAQRKVHLAKLREAEAKVVAGQKRKSDQQNAQDKLIEELRREGQRMMQRLREAEEERQRRAQKQPQQQQQQRPTTTPSASRQLRQEVDELEKALFGGTVL</sequence>
<feature type="compositionally biased region" description="Basic and acidic residues" evidence="6">
    <location>
        <begin position="128"/>
        <end position="153"/>
    </location>
</feature>
<dbReference type="PANTHER" id="PTHR44313:SF1">
    <property type="entry name" value="DNAJ HOMOLOG SUBFAMILY C MEMBER 17"/>
    <property type="match status" value="1"/>
</dbReference>
<dbReference type="PRINTS" id="PR00625">
    <property type="entry name" value="JDOMAIN"/>
</dbReference>
<dbReference type="AlphaFoldDB" id="A0A914I3M0"/>
<dbReference type="Proteomes" id="UP000887572">
    <property type="component" value="Unplaced"/>
</dbReference>
<keyword evidence="4" id="KW-0143">Chaperone</keyword>
<dbReference type="PANTHER" id="PTHR44313">
    <property type="entry name" value="DNAJ HOMOLOG SUBFAMILY C MEMBER 17"/>
    <property type="match status" value="1"/>
</dbReference>
<dbReference type="PROSITE" id="PS50076">
    <property type="entry name" value="DNAJ_2"/>
    <property type="match status" value="1"/>
</dbReference>
<evidence type="ECO:0000256" key="5">
    <source>
        <dbReference type="ARBA" id="ARBA00023242"/>
    </source>
</evidence>
<accession>A0A914I3M0</accession>
<organism evidence="8 9">
    <name type="scientific">Globodera rostochiensis</name>
    <name type="common">Golden nematode worm</name>
    <name type="synonym">Heterodera rostochiensis</name>
    <dbReference type="NCBI Taxonomy" id="31243"/>
    <lineage>
        <taxon>Eukaryota</taxon>
        <taxon>Metazoa</taxon>
        <taxon>Ecdysozoa</taxon>
        <taxon>Nematoda</taxon>
        <taxon>Chromadorea</taxon>
        <taxon>Rhabditida</taxon>
        <taxon>Tylenchina</taxon>
        <taxon>Tylenchomorpha</taxon>
        <taxon>Tylenchoidea</taxon>
        <taxon>Heteroderidae</taxon>
        <taxon>Heteroderinae</taxon>
        <taxon>Globodera</taxon>
    </lineage>
</organism>
<keyword evidence="5" id="KW-0539">Nucleus</keyword>
<proteinExistence type="predicted"/>
<evidence type="ECO:0000256" key="1">
    <source>
        <dbReference type="ARBA" id="ARBA00004123"/>
    </source>
</evidence>
<reference evidence="9" key="1">
    <citation type="submission" date="2022-11" db="UniProtKB">
        <authorList>
            <consortium name="WormBaseParasite"/>
        </authorList>
    </citation>
    <scope>IDENTIFICATION</scope>
</reference>